<dbReference type="GO" id="GO:0008168">
    <property type="term" value="F:methyltransferase activity"/>
    <property type="evidence" value="ECO:0007669"/>
    <property type="project" value="UniProtKB-KW"/>
</dbReference>
<organism evidence="1 2">
    <name type="scientific">Candidatus Oscillibacter excrementigallinarum</name>
    <dbReference type="NCBI Taxonomy" id="2838716"/>
    <lineage>
        <taxon>Bacteria</taxon>
        <taxon>Bacillati</taxon>
        <taxon>Bacillota</taxon>
        <taxon>Clostridia</taxon>
        <taxon>Eubacteriales</taxon>
        <taxon>Oscillospiraceae</taxon>
        <taxon>Oscillibacter</taxon>
    </lineage>
</organism>
<gene>
    <name evidence="1" type="ORF">H9787_00375</name>
</gene>
<dbReference type="PANTHER" id="PTHR38451">
    <property type="entry name" value="TRNA (ADENINE(22)-N(1))-METHYLTRANSFERASE"/>
    <property type="match status" value="1"/>
</dbReference>
<dbReference type="PANTHER" id="PTHR38451:SF1">
    <property type="entry name" value="TRNA (ADENINE(22)-N(1))-METHYLTRANSFERASE"/>
    <property type="match status" value="1"/>
</dbReference>
<dbReference type="GO" id="GO:0032259">
    <property type="term" value="P:methylation"/>
    <property type="evidence" value="ECO:0007669"/>
    <property type="project" value="UniProtKB-KW"/>
</dbReference>
<dbReference type="Proteomes" id="UP000823824">
    <property type="component" value="Unassembled WGS sequence"/>
</dbReference>
<reference evidence="1" key="1">
    <citation type="journal article" date="2021" name="PeerJ">
        <title>Extensive microbial diversity within the chicken gut microbiome revealed by metagenomics and culture.</title>
        <authorList>
            <person name="Gilroy R."/>
            <person name="Ravi A."/>
            <person name="Getino M."/>
            <person name="Pursley I."/>
            <person name="Horton D.L."/>
            <person name="Alikhan N.F."/>
            <person name="Baker D."/>
            <person name="Gharbi K."/>
            <person name="Hall N."/>
            <person name="Watson M."/>
            <person name="Adriaenssens E.M."/>
            <person name="Foster-Nyarko E."/>
            <person name="Jarju S."/>
            <person name="Secka A."/>
            <person name="Antonio M."/>
            <person name="Oren A."/>
            <person name="Chaudhuri R.R."/>
            <person name="La Ragione R."/>
            <person name="Hildebrand F."/>
            <person name="Pallen M.J."/>
        </authorList>
    </citation>
    <scope>NUCLEOTIDE SEQUENCE</scope>
    <source>
        <strain evidence="1">ChiBcec18-1249</strain>
    </source>
</reference>
<comment type="caution">
    <text evidence="1">The sequence shown here is derived from an EMBL/GenBank/DDBJ whole genome shotgun (WGS) entry which is preliminary data.</text>
</comment>
<evidence type="ECO:0000313" key="2">
    <source>
        <dbReference type="Proteomes" id="UP000823824"/>
    </source>
</evidence>
<sequence>MARHLELTPRLRQIAAWVSQGAHLADVGTDHAYLPVWLTLQGRVASAIASDLRRGPLDRARQTGRRYGVEDRITYRLGNGLAAVKPEECDTIVIAGMGGENIAQILQRAPWTADGGHTLLLQPQSRAESLRAFLAENGYAIRRESLVRDRGFLYPVIEAGAGEMHLTLGQQWAGADLLYDPLGDRYIIEKIIQLQAAASGSNRASAPEARARGDYARAVITELLQMREEWRHANGPGN</sequence>
<reference evidence="1" key="2">
    <citation type="submission" date="2021-04" db="EMBL/GenBank/DDBJ databases">
        <authorList>
            <person name="Gilroy R."/>
        </authorList>
    </citation>
    <scope>NUCLEOTIDE SEQUENCE</scope>
    <source>
        <strain evidence="1">ChiBcec18-1249</strain>
    </source>
</reference>
<keyword evidence="1" id="KW-0489">Methyltransferase</keyword>
<keyword evidence="1" id="KW-0808">Transferase</keyword>
<accession>A0A9D2LGI5</accession>
<dbReference type="AlphaFoldDB" id="A0A9D2LGI5"/>
<dbReference type="Gene3D" id="3.40.50.150">
    <property type="entry name" value="Vaccinia Virus protein VP39"/>
    <property type="match status" value="1"/>
</dbReference>
<dbReference type="InterPro" id="IPR029063">
    <property type="entry name" value="SAM-dependent_MTases_sf"/>
</dbReference>
<evidence type="ECO:0000313" key="1">
    <source>
        <dbReference type="EMBL" id="HJB12146.1"/>
    </source>
</evidence>
<proteinExistence type="predicted"/>
<dbReference type="EMBL" id="DWZJ01000005">
    <property type="protein sequence ID" value="HJB12146.1"/>
    <property type="molecule type" value="Genomic_DNA"/>
</dbReference>
<dbReference type="Pfam" id="PF12847">
    <property type="entry name" value="Methyltransf_18"/>
    <property type="match status" value="1"/>
</dbReference>
<name>A0A9D2LGI5_9FIRM</name>
<protein>
    <submittedName>
        <fullName evidence="1">Class I SAM-dependent methyltransferase</fullName>
    </submittedName>
</protein>
<dbReference type="SUPFAM" id="SSF53335">
    <property type="entry name" value="S-adenosyl-L-methionine-dependent methyltransferases"/>
    <property type="match status" value="1"/>
</dbReference>